<evidence type="ECO:0000256" key="1">
    <source>
        <dbReference type="SAM" id="MobiDB-lite"/>
    </source>
</evidence>
<name>A0A516R1C3_STRST</name>
<protein>
    <recommendedName>
        <fullName evidence="4">Secreted protein</fullName>
    </recommendedName>
</protein>
<dbReference type="Proteomes" id="UP000316806">
    <property type="component" value="Chromosome"/>
</dbReference>
<organism evidence="2 3">
    <name type="scientific">Streptomyces spectabilis</name>
    <dbReference type="NCBI Taxonomy" id="68270"/>
    <lineage>
        <taxon>Bacteria</taxon>
        <taxon>Bacillati</taxon>
        <taxon>Actinomycetota</taxon>
        <taxon>Actinomycetes</taxon>
        <taxon>Kitasatosporales</taxon>
        <taxon>Streptomycetaceae</taxon>
        <taxon>Streptomyces</taxon>
    </lineage>
</organism>
<feature type="compositionally biased region" description="Basic and acidic residues" evidence="1">
    <location>
        <begin position="182"/>
        <end position="194"/>
    </location>
</feature>
<sequence length="211" mass="23385">MITVIAVLVIAVLVIAAAALFFVVRGRAGGGGRGDLKRRFGPEYGRTVTRHDGDVRAAERELTERVKRHGSLKEQPLSPEAREHYVSQWVTVQEQFVESPQKAVIEADALLAHLARDRGFPDGEYFEEQLAALSVHHAHYVHGYRSMHTAARGQCGTEEMREAMIGARSLFEALVTEQPADPGRRRPRSPDARGHAPRALNRRHAKGSGTR</sequence>
<gene>
    <name evidence="2" type="ORF">FH965_01660</name>
</gene>
<feature type="compositionally biased region" description="Basic residues" evidence="1">
    <location>
        <begin position="200"/>
        <end position="211"/>
    </location>
</feature>
<evidence type="ECO:0000313" key="3">
    <source>
        <dbReference type="Proteomes" id="UP000316806"/>
    </source>
</evidence>
<dbReference type="AlphaFoldDB" id="A0A516R1C3"/>
<dbReference type="EMBL" id="CP040916">
    <property type="protein sequence ID" value="QDQ09430.1"/>
    <property type="molecule type" value="Genomic_DNA"/>
</dbReference>
<evidence type="ECO:0000313" key="2">
    <source>
        <dbReference type="EMBL" id="QDQ09430.1"/>
    </source>
</evidence>
<feature type="region of interest" description="Disordered" evidence="1">
    <location>
        <begin position="177"/>
        <end position="211"/>
    </location>
</feature>
<reference evidence="2 3" key="1">
    <citation type="journal article" date="2019" name="J. Ind. Microbiol. Biotechnol.">
        <title>The complete genomic sequence of Streptomyces spectabilis NRRL-2792 and identification of secondary metabolite biosynthetic gene clusters.</title>
        <authorList>
            <person name="Sinha A."/>
            <person name="Phillips-Salemka S."/>
            <person name="Niraula T.A."/>
            <person name="Short K.A."/>
            <person name="Niraula N.P."/>
        </authorList>
    </citation>
    <scope>NUCLEOTIDE SEQUENCE [LARGE SCALE GENOMIC DNA]</scope>
    <source>
        <strain evidence="2 3">NRRL 2792</strain>
    </source>
</reference>
<dbReference type="RefSeq" id="WP_144001008.1">
    <property type="nucleotide sequence ID" value="NZ_CP040916.1"/>
</dbReference>
<proteinExistence type="predicted"/>
<accession>A0A516R1C3</accession>
<evidence type="ECO:0008006" key="4">
    <source>
        <dbReference type="Google" id="ProtNLM"/>
    </source>
</evidence>